<dbReference type="InterPro" id="IPR000073">
    <property type="entry name" value="AB_hydrolase_1"/>
</dbReference>
<keyword evidence="3" id="KW-1185">Reference proteome</keyword>
<gene>
    <name evidence="2" type="ORF">PQU95_06155</name>
</gene>
<evidence type="ECO:0000313" key="3">
    <source>
        <dbReference type="Proteomes" id="UP001219956"/>
    </source>
</evidence>
<protein>
    <submittedName>
        <fullName evidence="2">Alpha/beta fold hydrolase</fullName>
    </submittedName>
</protein>
<reference evidence="2 3" key="1">
    <citation type="submission" date="2023-01" db="EMBL/GenBank/DDBJ databases">
        <title>Novel species of the genus Vogesella isolated from rivers.</title>
        <authorList>
            <person name="Lu H."/>
        </authorList>
    </citation>
    <scope>NUCLEOTIDE SEQUENCE [LARGE SCALE GENOMIC DNA]</scope>
    <source>
        <strain evidence="2 3">DC21W</strain>
    </source>
</reference>
<organism evidence="2 3">
    <name type="scientific">Vogesella aquatica</name>
    <dbReference type="NCBI Taxonomy" id="2984206"/>
    <lineage>
        <taxon>Bacteria</taxon>
        <taxon>Pseudomonadati</taxon>
        <taxon>Pseudomonadota</taxon>
        <taxon>Betaproteobacteria</taxon>
        <taxon>Neisseriales</taxon>
        <taxon>Chromobacteriaceae</taxon>
        <taxon>Vogesella</taxon>
    </lineage>
</organism>
<name>A0ABT5IW47_9NEIS</name>
<comment type="caution">
    <text evidence="2">The sequence shown here is derived from an EMBL/GenBank/DDBJ whole genome shotgun (WGS) entry which is preliminary data.</text>
</comment>
<dbReference type="PRINTS" id="PR00111">
    <property type="entry name" value="ABHYDROLASE"/>
</dbReference>
<dbReference type="InterPro" id="IPR029058">
    <property type="entry name" value="AB_hydrolase_fold"/>
</dbReference>
<proteinExistence type="predicted"/>
<sequence>MSSLHLELIHQAAAGVAHRAPPLLFIHGAYSSASCWQVNFLPWFAAQGYDCWALSLEGHGHSDGKAWLAAVSIDDYVANVGQAIRQIGSLPVLIGHSMGGFVAQQYLQQHSAAGLVLLASVPHTGLAASTWRLFQQAPDVLIGLNMFQSGRQSPAVGDLRHMLFSDDAPANAVAWMAANSQVESLRAIMDMSMVSPFSRTQLRLPTLLLGGEHDHLVSAAEVRQMGTALNLPAEILPAMAHMMMLDTRWQQVAQRIDQWLQQHLMT</sequence>
<dbReference type="Pfam" id="PF12697">
    <property type="entry name" value="Abhydrolase_6"/>
    <property type="match status" value="1"/>
</dbReference>
<dbReference type="InterPro" id="IPR050228">
    <property type="entry name" value="Carboxylesterase_BioH"/>
</dbReference>
<dbReference type="Gene3D" id="3.40.50.1820">
    <property type="entry name" value="alpha/beta hydrolase"/>
    <property type="match status" value="1"/>
</dbReference>
<dbReference type="PANTHER" id="PTHR43194">
    <property type="entry name" value="HYDROLASE ALPHA/BETA FOLD FAMILY"/>
    <property type="match status" value="1"/>
</dbReference>
<dbReference type="EMBL" id="JAQQLF010000006">
    <property type="protein sequence ID" value="MDC7716798.1"/>
    <property type="molecule type" value="Genomic_DNA"/>
</dbReference>
<dbReference type="GO" id="GO:0016787">
    <property type="term" value="F:hydrolase activity"/>
    <property type="evidence" value="ECO:0007669"/>
    <property type="project" value="UniProtKB-KW"/>
</dbReference>
<dbReference type="PANTHER" id="PTHR43194:SF2">
    <property type="entry name" value="PEROXISOMAL MEMBRANE PROTEIN LPX1"/>
    <property type="match status" value="1"/>
</dbReference>
<dbReference type="SUPFAM" id="SSF53474">
    <property type="entry name" value="alpha/beta-Hydrolases"/>
    <property type="match status" value="1"/>
</dbReference>
<evidence type="ECO:0000259" key="1">
    <source>
        <dbReference type="Pfam" id="PF12697"/>
    </source>
</evidence>
<keyword evidence="2" id="KW-0378">Hydrolase</keyword>
<feature type="domain" description="AB hydrolase-1" evidence="1">
    <location>
        <begin position="23"/>
        <end position="254"/>
    </location>
</feature>
<dbReference type="Proteomes" id="UP001219956">
    <property type="component" value="Unassembled WGS sequence"/>
</dbReference>
<dbReference type="RefSeq" id="WP_272751186.1">
    <property type="nucleotide sequence ID" value="NZ_JAQQLF010000006.1"/>
</dbReference>
<evidence type="ECO:0000313" key="2">
    <source>
        <dbReference type="EMBL" id="MDC7716798.1"/>
    </source>
</evidence>
<accession>A0ABT5IW47</accession>